<dbReference type="Proteomes" id="UP001635817">
    <property type="component" value="Unassembled WGS sequence"/>
</dbReference>
<reference evidence="3 4" key="1">
    <citation type="submission" date="2024-12" db="EMBL/GenBank/DDBJ databases">
        <title>The coexistence of Mycolicibacterium septicum and Mycolicibacterium nivoides in clinical samples.</title>
        <authorList>
            <person name="Wang C."/>
            <person name="Feng Y."/>
            <person name="Zong Z."/>
        </authorList>
    </citation>
    <scope>NUCLEOTIDE SEQUENCE [LARGE SCALE GENOMIC DNA]</scope>
    <source>
        <strain evidence="3 4">120310</strain>
    </source>
</reference>
<keyword evidence="1" id="KW-0812">Transmembrane</keyword>
<name>A0ABW9M346_9MYCO</name>
<evidence type="ECO:0000313" key="3">
    <source>
        <dbReference type="EMBL" id="MFN6553944.1"/>
    </source>
</evidence>
<dbReference type="EMBL" id="JBKBDE010000011">
    <property type="protein sequence ID" value="MFN6553944.1"/>
    <property type="molecule type" value="Genomic_DNA"/>
</dbReference>
<proteinExistence type="predicted"/>
<evidence type="ECO:0000259" key="2">
    <source>
        <dbReference type="Pfam" id="PF07987"/>
    </source>
</evidence>
<accession>A0ABW9M346</accession>
<evidence type="ECO:0000313" key="4">
    <source>
        <dbReference type="Proteomes" id="UP001635817"/>
    </source>
</evidence>
<dbReference type="InterPro" id="IPR038507">
    <property type="entry name" value="YcnI-like_sf"/>
</dbReference>
<feature type="transmembrane region" description="Helical" evidence="1">
    <location>
        <begin position="191"/>
        <end position="215"/>
    </location>
</feature>
<organism evidence="3 4">
    <name type="scientific">Mycolicibacterium septicum</name>
    <dbReference type="NCBI Taxonomy" id="98668"/>
    <lineage>
        <taxon>Bacteria</taxon>
        <taxon>Bacillati</taxon>
        <taxon>Actinomycetota</taxon>
        <taxon>Actinomycetes</taxon>
        <taxon>Mycobacteriales</taxon>
        <taxon>Mycobacteriaceae</taxon>
        <taxon>Mycolicibacterium</taxon>
    </lineage>
</organism>
<keyword evidence="1" id="KW-1133">Transmembrane helix</keyword>
<feature type="domain" description="YncI copper-binding" evidence="2">
    <location>
        <begin position="22"/>
        <end position="163"/>
    </location>
</feature>
<keyword evidence="4" id="KW-1185">Reference proteome</keyword>
<gene>
    <name evidence="3" type="ORF">ACK4CP_26365</name>
</gene>
<dbReference type="Pfam" id="PF07987">
    <property type="entry name" value="DUF1775"/>
    <property type="match status" value="1"/>
</dbReference>
<dbReference type="RefSeq" id="WP_409552141.1">
    <property type="nucleotide sequence ID" value="NZ_JBKBDE010000011.1"/>
</dbReference>
<keyword evidence="1" id="KW-0472">Membrane</keyword>
<dbReference type="Gene3D" id="2.60.40.2230">
    <property type="entry name" value="Uncharacterised protein YcnI-like PF07987, DUF1775"/>
    <property type="match status" value="1"/>
</dbReference>
<dbReference type="CDD" id="cd08545">
    <property type="entry name" value="YcnI_like"/>
    <property type="match status" value="1"/>
</dbReference>
<evidence type="ECO:0000256" key="1">
    <source>
        <dbReference type="SAM" id="Phobius"/>
    </source>
</evidence>
<comment type="caution">
    <text evidence="3">The sequence shown here is derived from an EMBL/GenBank/DDBJ whole genome shotgun (WGS) entry which is preliminary data.</text>
</comment>
<protein>
    <submittedName>
        <fullName evidence="3">YcnI family protein</fullName>
    </submittedName>
</protein>
<dbReference type="InterPro" id="IPR012533">
    <property type="entry name" value="YcnI-copper_dom"/>
</dbReference>
<sequence>MFGVTTAAVTGIIVTAAPAAAHVRVDEGQQPPRGGYGIVRLIVPTESERASTIGVTVTVPDNIELTSARTLPIPGWTADVETEPTGDGQRVSRITWRAIDKAGGIKPTEYGEFAFSAGPWPDNAETVSLLSDQSYSDGSVVSWNEIAVDKDSEPEHPAPVVTLGAAEAGHAHDGHGAPALVAAESADGDSWLWRATSAVALVLALGSSAALAVALRRRS</sequence>